<dbReference type="SUPFAM" id="SSF53474">
    <property type="entry name" value="alpha/beta-Hydrolases"/>
    <property type="match status" value="1"/>
</dbReference>
<organism evidence="2 3">
    <name type="scientific">Kitasatospora cineracea</name>
    <dbReference type="NCBI Taxonomy" id="88074"/>
    <lineage>
        <taxon>Bacteria</taxon>
        <taxon>Bacillati</taxon>
        <taxon>Actinomycetota</taxon>
        <taxon>Actinomycetes</taxon>
        <taxon>Kitasatosporales</taxon>
        <taxon>Streptomycetaceae</taxon>
        <taxon>Kitasatospora</taxon>
    </lineage>
</organism>
<accession>A0A3N4R815</accession>
<name>A0A3N4R815_9ACTN</name>
<dbReference type="AlphaFoldDB" id="A0A3N4R815"/>
<sequence length="644" mass="69809">MQHVTEPLPYGTWTSPLEAAQVAQGEALLEWTGFVGEEVWWTEARPQEGGRSVLTRRTADGPAPALPPGWDVRSRVIEYGGRPWLALSGRAEDGVVFTHWDDQRVYRWRPGADPVPLSPAGAWAAELRYADFAVRGAEVWCLRETVADAAGTSVVRHLVALPLDGRAADDPAAVRVLTGGHDFLSGPRIEPGGRRVAWLGWNHPAMPWDGTDLMVAGIEPDGTLAAPVRVAGGDGESVTQADWAADGSGALYAVTDPDGWWNVHRIGPDGGRRNLCARPEEFGEALWRIGLRWCLPLPDGRLAVVHGTSGRKLGLLAPDGRLEDLESPYTEWFFPATDGRRIAAVAAGPRQGRTVVLVDPDGGGTEVLRAPSAAHPEYATTPYRRTFTGPDGEPVHAHVYPPYHPEHTGPEGELPPYLVFAHGGPTSRSHLVLNQEISYFTSRGFGVVDVQYGGSTGFGRAYRERLRESWGVVDVRDCATVARALAAEGLADPERLAIRGGSAGGWTATASLAAEPGLYRAAGIYYPVLDAEQWRTRGTHDFESRYLESLIGAWPQQRARYAERSPVEGAGRIRAPFVLLQGLRDTVCPPAQAERLLALLADSAVPHSYLTFETEGHGFRLADTVVRSLEAELALYASVFRPSP</sequence>
<dbReference type="InterPro" id="IPR001375">
    <property type="entry name" value="Peptidase_S9_cat"/>
</dbReference>
<dbReference type="GO" id="GO:0006508">
    <property type="term" value="P:proteolysis"/>
    <property type="evidence" value="ECO:0007669"/>
    <property type="project" value="InterPro"/>
</dbReference>
<dbReference type="GO" id="GO:0008236">
    <property type="term" value="F:serine-type peptidase activity"/>
    <property type="evidence" value="ECO:0007669"/>
    <property type="project" value="InterPro"/>
</dbReference>
<evidence type="ECO:0000313" key="3">
    <source>
        <dbReference type="Proteomes" id="UP000266906"/>
    </source>
</evidence>
<keyword evidence="2" id="KW-0031">Aminopeptidase</keyword>
<protein>
    <submittedName>
        <fullName evidence="2">Dipeptidyl aminopeptidase/acylaminoacyl peptidase</fullName>
    </submittedName>
</protein>
<dbReference type="EMBL" id="RKQG01000002">
    <property type="protein sequence ID" value="RPE29548.1"/>
    <property type="molecule type" value="Genomic_DNA"/>
</dbReference>
<dbReference type="InterPro" id="IPR050585">
    <property type="entry name" value="Xaa-Pro_dipeptidyl-ppase/CocE"/>
</dbReference>
<dbReference type="PANTHER" id="PTHR43056:SF5">
    <property type="entry name" value="PEPTIDASE S9 PROLYL OLIGOPEPTIDASE CATALYTIC DOMAIN-CONTAINING PROTEIN"/>
    <property type="match status" value="1"/>
</dbReference>
<gene>
    <name evidence="2" type="ORF">EDD38_6706</name>
</gene>
<proteinExistence type="predicted"/>
<evidence type="ECO:0000313" key="2">
    <source>
        <dbReference type="EMBL" id="RPE29548.1"/>
    </source>
</evidence>
<evidence type="ECO:0000259" key="1">
    <source>
        <dbReference type="Pfam" id="PF00326"/>
    </source>
</evidence>
<dbReference type="RefSeq" id="WP_123820957.1">
    <property type="nucleotide sequence ID" value="NZ_JBEYIY010000004.1"/>
</dbReference>
<dbReference type="Proteomes" id="UP000266906">
    <property type="component" value="Unassembled WGS sequence"/>
</dbReference>
<dbReference type="SUPFAM" id="SSF82171">
    <property type="entry name" value="DPP6 N-terminal domain-like"/>
    <property type="match status" value="1"/>
</dbReference>
<dbReference type="Pfam" id="PF00326">
    <property type="entry name" value="Peptidase_S9"/>
    <property type="match status" value="1"/>
</dbReference>
<reference evidence="2 3" key="1">
    <citation type="submission" date="2018-11" db="EMBL/GenBank/DDBJ databases">
        <title>Sequencing the genomes of 1000 actinobacteria strains.</title>
        <authorList>
            <person name="Klenk H.-P."/>
        </authorList>
    </citation>
    <scope>NUCLEOTIDE SEQUENCE [LARGE SCALE GENOMIC DNA]</scope>
    <source>
        <strain evidence="2 3">DSM 44781</strain>
    </source>
</reference>
<dbReference type="Gene3D" id="3.40.50.1820">
    <property type="entry name" value="alpha/beta hydrolase"/>
    <property type="match status" value="1"/>
</dbReference>
<dbReference type="GO" id="GO:0004177">
    <property type="term" value="F:aminopeptidase activity"/>
    <property type="evidence" value="ECO:0007669"/>
    <property type="project" value="UniProtKB-KW"/>
</dbReference>
<keyword evidence="3" id="KW-1185">Reference proteome</keyword>
<dbReference type="InterPro" id="IPR029058">
    <property type="entry name" value="AB_hydrolase_fold"/>
</dbReference>
<feature type="domain" description="Peptidase S9 prolyl oligopeptidase catalytic" evidence="1">
    <location>
        <begin position="434"/>
        <end position="640"/>
    </location>
</feature>
<keyword evidence="2" id="KW-0378">Hydrolase</keyword>
<comment type="caution">
    <text evidence="2">The sequence shown here is derived from an EMBL/GenBank/DDBJ whole genome shotgun (WGS) entry which is preliminary data.</text>
</comment>
<keyword evidence="2" id="KW-0645">Protease</keyword>
<dbReference type="PANTHER" id="PTHR43056">
    <property type="entry name" value="PEPTIDASE S9 PROLYL OLIGOPEPTIDASE"/>
    <property type="match status" value="1"/>
</dbReference>